<protein>
    <submittedName>
        <fullName evidence="2">Unannotated protein</fullName>
    </submittedName>
</protein>
<evidence type="ECO:0000256" key="1">
    <source>
        <dbReference type="SAM" id="MobiDB-lite"/>
    </source>
</evidence>
<feature type="region of interest" description="Disordered" evidence="1">
    <location>
        <begin position="1142"/>
        <end position="1163"/>
    </location>
</feature>
<organism evidence="2">
    <name type="scientific">freshwater metagenome</name>
    <dbReference type="NCBI Taxonomy" id="449393"/>
    <lineage>
        <taxon>unclassified sequences</taxon>
        <taxon>metagenomes</taxon>
        <taxon>ecological metagenomes</taxon>
    </lineage>
</organism>
<gene>
    <name evidence="2" type="ORF">UFOPK2761_01441</name>
</gene>
<accession>A0A6J6T7G5</accession>
<dbReference type="AlphaFoldDB" id="A0A6J6T7G5"/>
<sequence length="1163" mass="118948">MRRAIRRSLVSRCTAAVVLTASLAGSAASLPGPAAGTPAVEQREAAGTPILLSDDAASVPDVAVDAAGTAHIAWREDRADGPWTVYCRLPRGASACQDYQDLGTTPTFQFGPVGVVLRRDGTIGVLAYYCCGDDEGTALWESTDGGTTFGEPRTIGSVAPESVVEGPGLNTLMTGFSGSGAPLGAGVQVMPTDDSPVTGYATLDDTAEGGAYYSGGVALLDDTTPVTAYTNLEDTYVRVYDRGAGGDYNDAGNWDGSVPLPDEDEPTIVSGPSGTYLMTHVEYDDNPLRDAYQVRRLSPDTGELGMPFLATDIRDSLFGTMAADAAGGLTAVWTDEGLLAPIRASYSETGAGFTVPGTVVENVRAFNLRVSTAGDGGGAVVWDENTLDGAAYVAVIPVGGVVPDGDPEEPLSSVGGFVPVDNSGKCTRQVLVKPGVLAAVQGSGCFEESPKGAGRWSTKGDVNVNGIRFVGGKSSTTVTVDTVAHTIAASAGVVQMAGPIVFSKDAGTWDVDKPTTFEGLEKFGIKLLDLPALGRASVDFGNDEAFVSVNLALPRPFDLVTGATTLRTTMLGGLDLRGITLKVASLAIGEFGMRDLTVTYDASSSTWTGTVDLKLPPVGEYARLSLGLRQGKLVRLSFAYGGPPFPFQVYPGLWLNDAGFDYDGTDGFALGGGVDLAAPTPDGPITFDAIGSPPGTGGGFRFEQPDSGPAHLRIAGKMGLYGVDLAGASADFYTDGRFAFAAGFAFGLSRLGVSGDIAGAVDLDAGTFHAQAQAEVCVVFCASAKGIASDVGIAACASIEFGLDPFSFELAFLVGYQWATGLDVGTTCDLGAYLTPQSGGSGSSSEVVVSPDGTIFLPPGDPRSYSVDVPGVGGVPLITVRDVDGDVVVASDPAAPLEPQNGDRVVLVPSEATGSVRVVIVTTGSVAGSVFRVTASPAGRVLATRSTGAGHAGTARRETVPAFQVAASYPASTVRATLAGSGRERTLTWEATNLADASRSLRFVETGEDGVAAVLGETAAASGSLPVTASGPAGRRTISAIVVDDRGQSVSSTEVATYDAPGPQLPGKAKDLKAKPGKGKLVVSWRKGAGAPVDHWRVTVALEDGRRLLLDTTRTSLSIPKVGKKDRVQVVVTGVDALGQEGLTGGAPGDGRASLTTRIGGPG</sequence>
<name>A0A6J6T7G5_9ZZZZ</name>
<reference evidence="2" key="1">
    <citation type="submission" date="2020-05" db="EMBL/GenBank/DDBJ databases">
        <authorList>
            <person name="Chiriac C."/>
            <person name="Salcher M."/>
            <person name="Ghai R."/>
            <person name="Kavagutti S V."/>
        </authorList>
    </citation>
    <scope>NUCLEOTIDE SEQUENCE</scope>
</reference>
<evidence type="ECO:0000313" key="2">
    <source>
        <dbReference type="EMBL" id="CAB4742864.1"/>
    </source>
</evidence>
<dbReference type="EMBL" id="CAEZYQ010000010">
    <property type="protein sequence ID" value="CAB4742864.1"/>
    <property type="molecule type" value="Genomic_DNA"/>
</dbReference>
<proteinExistence type="predicted"/>